<comment type="caution">
    <text evidence="12">The sequence shown here is derived from an EMBL/GenBank/DDBJ whole genome shotgun (WGS) entry which is preliminary data.</text>
</comment>
<dbReference type="SUPFAM" id="SSF50104">
    <property type="entry name" value="Translation proteins SH3-like domain"/>
    <property type="match status" value="1"/>
</dbReference>
<accession>A0A7V0Z600</accession>
<comment type="subcellular location">
    <subcellularLocation>
        <location evidence="1 7">Cytoplasm</location>
    </subcellularLocation>
</comment>
<dbReference type="GO" id="GO:0043043">
    <property type="term" value="P:peptide biosynthetic process"/>
    <property type="evidence" value="ECO:0007669"/>
    <property type="project" value="InterPro"/>
</dbReference>
<dbReference type="EMBL" id="DSKY01000018">
    <property type="protein sequence ID" value="HDY59248.1"/>
    <property type="molecule type" value="Genomic_DNA"/>
</dbReference>
<comment type="pathway">
    <text evidence="2 7">Protein biosynthesis; polypeptide chain elongation.</text>
</comment>
<evidence type="ECO:0000259" key="10">
    <source>
        <dbReference type="SMART" id="SM00841"/>
    </source>
</evidence>
<dbReference type="SUPFAM" id="SSF50249">
    <property type="entry name" value="Nucleic acid-binding proteins"/>
    <property type="match status" value="2"/>
</dbReference>
<comment type="similarity">
    <text evidence="3 7 9">Belongs to the elongation factor P family.</text>
</comment>
<dbReference type="InterPro" id="IPR014722">
    <property type="entry name" value="Rib_uL2_dom2"/>
</dbReference>
<dbReference type="PANTHER" id="PTHR30053:SF12">
    <property type="entry name" value="ELONGATION FACTOR P (EF-P) FAMILY PROTEIN"/>
    <property type="match status" value="1"/>
</dbReference>
<evidence type="ECO:0000259" key="11">
    <source>
        <dbReference type="SMART" id="SM01185"/>
    </source>
</evidence>
<dbReference type="FunFam" id="2.40.50.140:FF:000004">
    <property type="entry name" value="Elongation factor P"/>
    <property type="match status" value="1"/>
</dbReference>
<dbReference type="NCBIfam" id="NF001810">
    <property type="entry name" value="PRK00529.1"/>
    <property type="match status" value="1"/>
</dbReference>
<dbReference type="PANTHER" id="PTHR30053">
    <property type="entry name" value="ELONGATION FACTOR P"/>
    <property type="match status" value="1"/>
</dbReference>
<protein>
    <recommendedName>
        <fullName evidence="7 8">Elongation factor P</fullName>
        <shortName evidence="7">EF-P</shortName>
    </recommendedName>
</protein>
<evidence type="ECO:0000256" key="3">
    <source>
        <dbReference type="ARBA" id="ARBA00009479"/>
    </source>
</evidence>
<dbReference type="AlphaFoldDB" id="A0A7V0Z600"/>
<evidence type="ECO:0000256" key="1">
    <source>
        <dbReference type="ARBA" id="ARBA00004496"/>
    </source>
</evidence>
<dbReference type="InterPro" id="IPR015365">
    <property type="entry name" value="Elong-fact-P_C"/>
</dbReference>
<dbReference type="UniPathway" id="UPA00345"/>
<dbReference type="InterPro" id="IPR020599">
    <property type="entry name" value="Transl_elong_fac_P/YeiP"/>
</dbReference>
<evidence type="ECO:0000256" key="2">
    <source>
        <dbReference type="ARBA" id="ARBA00004815"/>
    </source>
</evidence>
<evidence type="ECO:0000256" key="5">
    <source>
        <dbReference type="ARBA" id="ARBA00022768"/>
    </source>
</evidence>
<reference evidence="12" key="1">
    <citation type="journal article" date="2020" name="mSystems">
        <title>Genome- and Community-Level Interaction Insights into Carbon Utilization and Element Cycling Functions of Hydrothermarchaeota in Hydrothermal Sediment.</title>
        <authorList>
            <person name="Zhou Z."/>
            <person name="Liu Y."/>
            <person name="Xu W."/>
            <person name="Pan J."/>
            <person name="Luo Z.H."/>
            <person name="Li M."/>
        </authorList>
    </citation>
    <scope>NUCLEOTIDE SEQUENCE [LARGE SCALE GENOMIC DNA]</scope>
    <source>
        <strain evidence="12">SpSt-258</strain>
    </source>
</reference>
<keyword evidence="6 7" id="KW-0648">Protein biosynthesis</keyword>
<feature type="domain" description="Translation elongation factor P/YeiP central" evidence="11">
    <location>
        <begin position="71"/>
        <end position="125"/>
    </location>
</feature>
<dbReference type="InterPro" id="IPR008991">
    <property type="entry name" value="Translation_prot_SH3-like_sf"/>
</dbReference>
<gene>
    <name evidence="7 12" type="primary">efp</name>
    <name evidence="12" type="ORF">ENP86_06825</name>
</gene>
<dbReference type="InterPro" id="IPR012340">
    <property type="entry name" value="NA-bd_OB-fold"/>
</dbReference>
<dbReference type="GO" id="GO:0005829">
    <property type="term" value="C:cytosol"/>
    <property type="evidence" value="ECO:0007669"/>
    <property type="project" value="UniProtKB-ARBA"/>
</dbReference>
<proteinExistence type="inferred from homology"/>
<dbReference type="Pfam" id="PF01132">
    <property type="entry name" value="EFP"/>
    <property type="match status" value="1"/>
</dbReference>
<evidence type="ECO:0000256" key="7">
    <source>
        <dbReference type="HAMAP-Rule" id="MF_00141"/>
    </source>
</evidence>
<name>A0A7V0Z600_UNCW3</name>
<dbReference type="NCBIfam" id="TIGR00038">
    <property type="entry name" value="efp"/>
    <property type="match status" value="1"/>
</dbReference>
<evidence type="ECO:0000256" key="8">
    <source>
        <dbReference type="NCBIfam" id="TIGR00038"/>
    </source>
</evidence>
<dbReference type="Gene3D" id="2.40.50.140">
    <property type="entry name" value="Nucleic acid-binding proteins"/>
    <property type="match status" value="2"/>
</dbReference>
<organism evidence="12">
    <name type="scientific">candidate division WOR-3 bacterium</name>
    <dbReference type="NCBI Taxonomy" id="2052148"/>
    <lineage>
        <taxon>Bacteria</taxon>
        <taxon>Bacteria division WOR-3</taxon>
    </lineage>
</organism>
<dbReference type="HAMAP" id="MF_00141">
    <property type="entry name" value="EF_P"/>
    <property type="match status" value="1"/>
</dbReference>
<evidence type="ECO:0000256" key="4">
    <source>
        <dbReference type="ARBA" id="ARBA00022490"/>
    </source>
</evidence>
<evidence type="ECO:0000313" key="12">
    <source>
        <dbReference type="EMBL" id="HDY59248.1"/>
    </source>
</evidence>
<keyword evidence="5 7" id="KW-0251">Elongation factor</keyword>
<dbReference type="SMART" id="SM00841">
    <property type="entry name" value="Elong-fact-P_C"/>
    <property type="match status" value="1"/>
</dbReference>
<comment type="function">
    <text evidence="7">Involved in peptide bond synthesis. Stimulates efficient translation and peptide-bond synthesis on native or reconstituted 70S ribosomes in vitro. Probably functions indirectly by altering the affinity of the ribosome for aminoacyl-tRNA, thus increasing their reactivity as acceptors for peptidyl transferase.</text>
</comment>
<dbReference type="InterPro" id="IPR011768">
    <property type="entry name" value="Transl_elongation_fac_P"/>
</dbReference>
<evidence type="ECO:0000256" key="9">
    <source>
        <dbReference type="RuleBase" id="RU004389"/>
    </source>
</evidence>
<dbReference type="InterPro" id="IPR001059">
    <property type="entry name" value="Transl_elong_P/YeiP_cen"/>
</dbReference>
<sequence length="189" mass="21551">MGGKMIQVTQLKKGMLIKLENEPYVVLSVTHITPGNWRGMVVCKVRNLTSELSKEIRFRSTERVEEADVEEQEMEYIYYNDGKYYFMDLATYEQIPLDEELLGENSKLLTPNIKVKVQYFEGKPFGVILPKTVVLKVVETQAYIKDATAQAQSKPAVLEGGYRCQVPPFVEVGDLVKIDTETGEYLERA</sequence>
<dbReference type="FunFam" id="2.40.50.140:FF:000009">
    <property type="entry name" value="Elongation factor P"/>
    <property type="match status" value="1"/>
</dbReference>
<dbReference type="Pfam" id="PF09285">
    <property type="entry name" value="Elong-fact-P_C"/>
    <property type="match status" value="1"/>
</dbReference>
<dbReference type="SMART" id="SM01185">
    <property type="entry name" value="EFP"/>
    <property type="match status" value="1"/>
</dbReference>
<dbReference type="GO" id="GO:0003746">
    <property type="term" value="F:translation elongation factor activity"/>
    <property type="evidence" value="ECO:0007669"/>
    <property type="project" value="UniProtKB-UniRule"/>
</dbReference>
<dbReference type="Pfam" id="PF08207">
    <property type="entry name" value="EFP_N"/>
    <property type="match status" value="1"/>
</dbReference>
<dbReference type="Gene3D" id="2.30.30.30">
    <property type="match status" value="1"/>
</dbReference>
<evidence type="ECO:0000256" key="6">
    <source>
        <dbReference type="ARBA" id="ARBA00022917"/>
    </source>
</evidence>
<dbReference type="InterPro" id="IPR013185">
    <property type="entry name" value="Transl_elong_KOW-like"/>
</dbReference>
<dbReference type="CDD" id="cd04470">
    <property type="entry name" value="S1_EF-P_repeat_1"/>
    <property type="match status" value="1"/>
</dbReference>
<dbReference type="CDD" id="cd05794">
    <property type="entry name" value="S1_EF-P_repeat_2"/>
    <property type="match status" value="1"/>
</dbReference>
<keyword evidence="4 7" id="KW-0963">Cytoplasm</keyword>
<feature type="domain" description="Elongation factor P C-terminal" evidence="10">
    <location>
        <begin position="133"/>
        <end position="188"/>
    </location>
</feature>
<dbReference type="PIRSF" id="PIRSF005901">
    <property type="entry name" value="EF-P"/>
    <property type="match status" value="1"/>
</dbReference>